<keyword evidence="3" id="KW-1185">Reference proteome</keyword>
<organism evidence="2 3">
    <name type="scientific">Floridaenema aerugineum BLCC-F46</name>
    <dbReference type="NCBI Taxonomy" id="3153654"/>
    <lineage>
        <taxon>Bacteria</taxon>
        <taxon>Bacillati</taxon>
        <taxon>Cyanobacteriota</taxon>
        <taxon>Cyanophyceae</taxon>
        <taxon>Oscillatoriophycideae</taxon>
        <taxon>Aerosakkonematales</taxon>
        <taxon>Aerosakkonemataceae</taxon>
        <taxon>Floridanema</taxon>
        <taxon>Floridanema aerugineum</taxon>
    </lineage>
</organism>
<evidence type="ECO:0000256" key="1">
    <source>
        <dbReference type="SAM" id="Phobius"/>
    </source>
</evidence>
<dbReference type="EMBL" id="JBHFNQ010000064">
    <property type="protein sequence ID" value="MFB2876905.1"/>
    <property type="molecule type" value="Genomic_DNA"/>
</dbReference>
<comment type="caution">
    <text evidence="2">The sequence shown here is derived from an EMBL/GenBank/DDBJ whole genome shotgun (WGS) entry which is preliminary data.</text>
</comment>
<evidence type="ECO:0000313" key="3">
    <source>
        <dbReference type="Proteomes" id="UP001576774"/>
    </source>
</evidence>
<gene>
    <name evidence="2" type="ORF">ACE1CC_08415</name>
</gene>
<keyword evidence="1" id="KW-1133">Transmembrane helix</keyword>
<accession>A0ABV4X297</accession>
<feature type="transmembrane region" description="Helical" evidence="1">
    <location>
        <begin position="37"/>
        <end position="58"/>
    </location>
</feature>
<keyword evidence="1" id="KW-0812">Transmembrane</keyword>
<dbReference type="RefSeq" id="WP_413270022.1">
    <property type="nucleotide sequence ID" value="NZ_JBHFNQ010000064.1"/>
</dbReference>
<dbReference type="Proteomes" id="UP001576774">
    <property type="component" value="Unassembled WGS sequence"/>
</dbReference>
<proteinExistence type="predicted"/>
<name>A0ABV4X297_9CYAN</name>
<protein>
    <submittedName>
        <fullName evidence="2">Uncharacterized protein</fullName>
    </submittedName>
</protein>
<sequence length="63" mass="7094">MQQINKQQQGQAPRKDGVYYADGFYTKDEIARDNLNLVIAIVLAPFTLGLSLFLHAWLCLLGL</sequence>
<keyword evidence="1" id="KW-0472">Membrane</keyword>
<evidence type="ECO:0000313" key="2">
    <source>
        <dbReference type="EMBL" id="MFB2876905.1"/>
    </source>
</evidence>
<reference evidence="2 3" key="1">
    <citation type="submission" date="2024-09" db="EMBL/GenBank/DDBJ databases">
        <title>Floridaenema gen nov. (Aerosakkonemataceae, Aerosakkonematales ord. nov., Cyanobacteria) from benthic tropical and subtropical fresh waters, with the description of four new species.</title>
        <authorList>
            <person name="Moretto J.A."/>
            <person name="Berthold D.E."/>
            <person name="Lefler F.W."/>
            <person name="Huang I.-S."/>
            <person name="Laughinghouse H. IV."/>
        </authorList>
    </citation>
    <scope>NUCLEOTIDE SEQUENCE [LARGE SCALE GENOMIC DNA]</scope>
    <source>
        <strain evidence="2 3">BLCC-F46</strain>
    </source>
</reference>